<protein>
    <submittedName>
        <fullName evidence="1">Outer membrane protein assembly factor BamB</fullName>
    </submittedName>
</protein>
<reference evidence="1 2" key="1">
    <citation type="submission" date="2019-05" db="EMBL/GenBank/DDBJ databases">
        <title>Complete genome sequence of Pseudomonas Pseudomonas resinovorans.</title>
        <authorList>
            <person name="Chen H.-P."/>
        </authorList>
    </citation>
    <scope>NUCLEOTIDE SEQUENCE [LARGE SCALE GENOMIC DNA]</scope>
    <source>
        <strain evidence="1 2">TCU-CK1</strain>
    </source>
</reference>
<evidence type="ECO:0000313" key="1">
    <source>
        <dbReference type="EMBL" id="QHB28996.1"/>
    </source>
</evidence>
<name>A0AAE6REI6_9PSED</name>
<organism evidence="1 2">
    <name type="scientific">Pseudomonas monteilii</name>
    <dbReference type="NCBI Taxonomy" id="76759"/>
    <lineage>
        <taxon>Bacteria</taxon>
        <taxon>Pseudomonadati</taxon>
        <taxon>Pseudomonadota</taxon>
        <taxon>Gammaproteobacteria</taxon>
        <taxon>Pseudomonadales</taxon>
        <taxon>Pseudomonadaceae</taxon>
        <taxon>Pseudomonas</taxon>
    </lineage>
</organism>
<evidence type="ECO:0000313" key="2">
    <source>
        <dbReference type="Proteomes" id="UP000464593"/>
    </source>
</evidence>
<dbReference type="EMBL" id="CP040324">
    <property type="protein sequence ID" value="QHB28996.1"/>
    <property type="molecule type" value="Genomic_DNA"/>
</dbReference>
<dbReference type="AlphaFoldDB" id="A0AAE6REI6"/>
<proteinExistence type="predicted"/>
<gene>
    <name evidence="1" type="ORF">TCK1_3650</name>
</gene>
<dbReference type="Proteomes" id="UP000464593">
    <property type="component" value="Chromosome"/>
</dbReference>
<sequence>MIRYKKREAYPQGRCLCDRVSSPMSEMRCLYS</sequence>
<accession>A0AAE6REI6</accession>